<protein>
    <submittedName>
        <fullName evidence="1">Uncharacterized protein</fullName>
    </submittedName>
</protein>
<dbReference type="Proteomes" id="UP000735302">
    <property type="component" value="Unassembled WGS sequence"/>
</dbReference>
<keyword evidence="2" id="KW-1185">Reference proteome</keyword>
<name>A0AAV4BZ01_9GAST</name>
<proteinExistence type="predicted"/>
<comment type="caution">
    <text evidence="1">The sequence shown here is derived from an EMBL/GenBank/DDBJ whole genome shotgun (WGS) entry which is preliminary data.</text>
</comment>
<sequence>MESYLIMPCVKNNQDPTPGSLMLGLSMGPRLHPSRTSDLRLSGTLSGLNAGGGARAHDRMVTANVRVDYLSTVPPTFLSNETVNGRLD</sequence>
<reference evidence="1 2" key="1">
    <citation type="journal article" date="2021" name="Elife">
        <title>Chloroplast acquisition without the gene transfer in kleptoplastic sea slugs, Plakobranchus ocellatus.</title>
        <authorList>
            <person name="Maeda T."/>
            <person name="Takahashi S."/>
            <person name="Yoshida T."/>
            <person name="Shimamura S."/>
            <person name="Takaki Y."/>
            <person name="Nagai Y."/>
            <person name="Toyoda A."/>
            <person name="Suzuki Y."/>
            <person name="Arimoto A."/>
            <person name="Ishii H."/>
            <person name="Satoh N."/>
            <person name="Nishiyama T."/>
            <person name="Hasebe M."/>
            <person name="Maruyama T."/>
            <person name="Minagawa J."/>
            <person name="Obokata J."/>
            <person name="Shigenobu S."/>
        </authorList>
    </citation>
    <scope>NUCLEOTIDE SEQUENCE [LARGE SCALE GENOMIC DNA]</scope>
</reference>
<organism evidence="1 2">
    <name type="scientific">Plakobranchus ocellatus</name>
    <dbReference type="NCBI Taxonomy" id="259542"/>
    <lineage>
        <taxon>Eukaryota</taxon>
        <taxon>Metazoa</taxon>
        <taxon>Spiralia</taxon>
        <taxon>Lophotrochozoa</taxon>
        <taxon>Mollusca</taxon>
        <taxon>Gastropoda</taxon>
        <taxon>Heterobranchia</taxon>
        <taxon>Euthyneura</taxon>
        <taxon>Panpulmonata</taxon>
        <taxon>Sacoglossa</taxon>
        <taxon>Placobranchoidea</taxon>
        <taxon>Plakobranchidae</taxon>
        <taxon>Plakobranchus</taxon>
    </lineage>
</organism>
<evidence type="ECO:0000313" key="1">
    <source>
        <dbReference type="EMBL" id="GFO24069.1"/>
    </source>
</evidence>
<evidence type="ECO:0000313" key="2">
    <source>
        <dbReference type="Proteomes" id="UP000735302"/>
    </source>
</evidence>
<dbReference type="EMBL" id="BLXT01005594">
    <property type="protein sequence ID" value="GFO24069.1"/>
    <property type="molecule type" value="Genomic_DNA"/>
</dbReference>
<dbReference type="AlphaFoldDB" id="A0AAV4BZ01"/>
<accession>A0AAV4BZ01</accession>
<gene>
    <name evidence="1" type="ORF">PoB_005057400</name>
</gene>